<organism evidence="1 2">
    <name type="scientific">Solanum commersonii</name>
    <name type="common">Commerson's wild potato</name>
    <name type="synonym">Commerson's nightshade</name>
    <dbReference type="NCBI Taxonomy" id="4109"/>
    <lineage>
        <taxon>Eukaryota</taxon>
        <taxon>Viridiplantae</taxon>
        <taxon>Streptophyta</taxon>
        <taxon>Embryophyta</taxon>
        <taxon>Tracheophyta</taxon>
        <taxon>Spermatophyta</taxon>
        <taxon>Magnoliopsida</taxon>
        <taxon>eudicotyledons</taxon>
        <taxon>Gunneridae</taxon>
        <taxon>Pentapetalae</taxon>
        <taxon>asterids</taxon>
        <taxon>lamiids</taxon>
        <taxon>Solanales</taxon>
        <taxon>Solanaceae</taxon>
        <taxon>Solanoideae</taxon>
        <taxon>Solaneae</taxon>
        <taxon>Solanum</taxon>
    </lineage>
</organism>
<keyword evidence="2" id="KW-1185">Reference proteome</keyword>
<dbReference type="Proteomes" id="UP000824120">
    <property type="component" value="Chromosome 1"/>
</dbReference>
<evidence type="ECO:0000313" key="1">
    <source>
        <dbReference type="EMBL" id="KAG5632741.1"/>
    </source>
</evidence>
<dbReference type="AlphaFoldDB" id="A0A9J6B7F2"/>
<reference evidence="1 2" key="1">
    <citation type="submission" date="2020-09" db="EMBL/GenBank/DDBJ databases">
        <title>De no assembly of potato wild relative species, Solanum commersonii.</title>
        <authorList>
            <person name="Cho K."/>
        </authorList>
    </citation>
    <scope>NUCLEOTIDE SEQUENCE [LARGE SCALE GENOMIC DNA]</scope>
    <source>
        <strain evidence="1">LZ3.2</strain>
        <tissue evidence="1">Leaf</tissue>
    </source>
</reference>
<proteinExistence type="predicted"/>
<comment type="caution">
    <text evidence="1">The sequence shown here is derived from an EMBL/GenBank/DDBJ whole genome shotgun (WGS) entry which is preliminary data.</text>
</comment>
<gene>
    <name evidence="1" type="ORF">H5410_004458</name>
</gene>
<evidence type="ECO:0000313" key="2">
    <source>
        <dbReference type="Proteomes" id="UP000824120"/>
    </source>
</evidence>
<dbReference type="EMBL" id="JACXVP010000001">
    <property type="protein sequence ID" value="KAG5632741.1"/>
    <property type="molecule type" value="Genomic_DNA"/>
</dbReference>
<name>A0A9J6B7F2_SOLCO</name>
<protein>
    <submittedName>
        <fullName evidence="1">Uncharacterized protein</fullName>
    </submittedName>
</protein>
<accession>A0A9J6B7F2</accession>
<sequence length="146" mass="16647">MERSRIDGQPPGESDVHRLGIDLDDFDMDVEEFLGVDLGSFDSDVEEIEYMNKKFKIFRMLSVVNLNNSGNFIIIIRQREEKQTPGLPNYLMISSLYNPPPTSNLSFTPEILTQVFVNPSERLSRCFLSGASCPDKLKFLIFYAGQ</sequence>